<dbReference type="GO" id="GO:0051920">
    <property type="term" value="F:peroxiredoxin activity"/>
    <property type="evidence" value="ECO:0007669"/>
    <property type="project" value="InterPro"/>
</dbReference>
<gene>
    <name evidence="3" type="ORF">HGA07_03635</name>
</gene>
<accession>A0A7X6LU82</accession>
<dbReference type="PANTHER" id="PTHR35446">
    <property type="entry name" value="SI:CH211-175M2.5"/>
    <property type="match status" value="1"/>
</dbReference>
<dbReference type="AlphaFoldDB" id="A0A7X6LU82"/>
<dbReference type="EMBL" id="JAAXPE010000002">
    <property type="protein sequence ID" value="NKY84716.1"/>
    <property type="molecule type" value="Genomic_DNA"/>
</dbReference>
<dbReference type="SUPFAM" id="SSF69118">
    <property type="entry name" value="AhpD-like"/>
    <property type="match status" value="1"/>
</dbReference>
<feature type="domain" description="Carboxymuconolactone decarboxylase-like" evidence="2">
    <location>
        <begin position="33"/>
        <end position="82"/>
    </location>
</feature>
<dbReference type="Proteomes" id="UP000523447">
    <property type="component" value="Unassembled WGS sequence"/>
</dbReference>
<dbReference type="PANTHER" id="PTHR35446:SF3">
    <property type="entry name" value="CMD DOMAIN-CONTAINING PROTEIN"/>
    <property type="match status" value="1"/>
</dbReference>
<evidence type="ECO:0000259" key="2">
    <source>
        <dbReference type="Pfam" id="PF02627"/>
    </source>
</evidence>
<evidence type="ECO:0000313" key="4">
    <source>
        <dbReference type="Proteomes" id="UP000523447"/>
    </source>
</evidence>
<dbReference type="Pfam" id="PF02627">
    <property type="entry name" value="CMD"/>
    <property type="match status" value="1"/>
</dbReference>
<dbReference type="InterPro" id="IPR029032">
    <property type="entry name" value="AhpD-like"/>
</dbReference>
<feature type="region of interest" description="Disordered" evidence="1">
    <location>
        <begin position="162"/>
        <end position="188"/>
    </location>
</feature>
<sequence length="188" mass="19770">MAASSARLGYLPAAVAKMATAPRLLDGFLKLSALFEASTLDQLSREVLIMTMATRNECHLCVAMHTAKLTAIGAAPELITALRDRLPLPDHRLAACQAFVRTVVDTAGNVSDEDLGAFLSHGYTTEQALEVVLGIGAYTLSTLGNRLTRAPLDPALSEFAWSNGDDSRRGESPAPIDTAAVGAATTDS</sequence>
<protein>
    <submittedName>
        <fullName evidence="3">Carboxymuconolactone decarboxylase family protein</fullName>
    </submittedName>
</protein>
<dbReference type="Gene3D" id="1.20.1290.10">
    <property type="entry name" value="AhpD-like"/>
    <property type="match status" value="1"/>
</dbReference>
<evidence type="ECO:0000313" key="3">
    <source>
        <dbReference type="EMBL" id="NKY84716.1"/>
    </source>
</evidence>
<proteinExistence type="predicted"/>
<dbReference type="InterPro" id="IPR003779">
    <property type="entry name" value="CMD-like"/>
</dbReference>
<name>A0A7X6LU82_9NOCA</name>
<organism evidence="3 4">
    <name type="scientific">Nocardia veterana</name>
    <dbReference type="NCBI Taxonomy" id="132249"/>
    <lineage>
        <taxon>Bacteria</taxon>
        <taxon>Bacillati</taxon>
        <taxon>Actinomycetota</taxon>
        <taxon>Actinomycetes</taxon>
        <taxon>Mycobacteriales</taxon>
        <taxon>Nocardiaceae</taxon>
        <taxon>Nocardia</taxon>
    </lineage>
</organism>
<reference evidence="3 4" key="1">
    <citation type="submission" date="2020-04" db="EMBL/GenBank/DDBJ databases">
        <title>MicrobeNet Type strains.</title>
        <authorList>
            <person name="Nicholson A.C."/>
        </authorList>
    </citation>
    <scope>NUCLEOTIDE SEQUENCE [LARGE SCALE GENOMIC DNA]</scope>
    <source>
        <strain evidence="3 4">DSM 44445</strain>
    </source>
</reference>
<keyword evidence="4" id="KW-1185">Reference proteome</keyword>
<evidence type="ECO:0000256" key="1">
    <source>
        <dbReference type="SAM" id="MobiDB-lite"/>
    </source>
</evidence>
<comment type="caution">
    <text evidence="3">The sequence shown here is derived from an EMBL/GenBank/DDBJ whole genome shotgun (WGS) entry which is preliminary data.</text>
</comment>